<feature type="transmembrane region" description="Helical" evidence="6">
    <location>
        <begin position="183"/>
        <end position="201"/>
    </location>
</feature>
<accession>A0A545U1I6</accession>
<evidence type="ECO:0000256" key="4">
    <source>
        <dbReference type="ARBA" id="ARBA00022989"/>
    </source>
</evidence>
<dbReference type="AlphaFoldDB" id="A0A545U1I6"/>
<feature type="transmembrane region" description="Helical" evidence="6">
    <location>
        <begin position="326"/>
        <end position="346"/>
    </location>
</feature>
<organism evidence="7 8">
    <name type="scientific">Denitrobaculum tricleocarpae</name>
    <dbReference type="NCBI Taxonomy" id="2591009"/>
    <lineage>
        <taxon>Bacteria</taxon>
        <taxon>Pseudomonadati</taxon>
        <taxon>Pseudomonadota</taxon>
        <taxon>Alphaproteobacteria</taxon>
        <taxon>Rhodospirillales</taxon>
        <taxon>Rhodospirillaceae</taxon>
        <taxon>Denitrobaculum</taxon>
    </lineage>
</organism>
<dbReference type="PANTHER" id="PTHR39087:SF2">
    <property type="entry name" value="UPF0104 MEMBRANE PROTEIN MJ1595"/>
    <property type="match status" value="1"/>
</dbReference>
<evidence type="ECO:0000256" key="6">
    <source>
        <dbReference type="SAM" id="Phobius"/>
    </source>
</evidence>
<feature type="transmembrane region" description="Helical" evidence="6">
    <location>
        <begin position="273"/>
        <end position="292"/>
    </location>
</feature>
<feature type="transmembrane region" description="Helical" evidence="6">
    <location>
        <begin position="73"/>
        <end position="90"/>
    </location>
</feature>
<proteinExistence type="predicted"/>
<dbReference type="NCBIfam" id="TIGR00374">
    <property type="entry name" value="flippase-like domain"/>
    <property type="match status" value="1"/>
</dbReference>
<evidence type="ECO:0000256" key="5">
    <source>
        <dbReference type="ARBA" id="ARBA00023136"/>
    </source>
</evidence>
<dbReference type="OrthoDB" id="5242769at2"/>
<keyword evidence="2" id="KW-1003">Cell membrane</keyword>
<dbReference type="InterPro" id="IPR022791">
    <property type="entry name" value="L-PG_synthase/AglD"/>
</dbReference>
<keyword evidence="4 6" id="KW-1133">Transmembrane helix</keyword>
<name>A0A545U1I6_9PROT</name>
<feature type="transmembrane region" description="Helical" evidence="6">
    <location>
        <begin position="297"/>
        <end position="314"/>
    </location>
</feature>
<dbReference type="EMBL" id="VHSH01000001">
    <property type="protein sequence ID" value="TQV83341.1"/>
    <property type="molecule type" value="Genomic_DNA"/>
</dbReference>
<evidence type="ECO:0000256" key="1">
    <source>
        <dbReference type="ARBA" id="ARBA00004651"/>
    </source>
</evidence>
<dbReference type="GO" id="GO:0005886">
    <property type="term" value="C:plasma membrane"/>
    <property type="evidence" value="ECO:0007669"/>
    <property type="project" value="UniProtKB-SubCell"/>
</dbReference>
<sequence>MIIRTSAGHTCCLNRFNDEARSGHVFNGLVNKKSWYLLLFGLVVGGAAAWLVFGNTDVAGVFDILQHDTDMTLTLVAATTYGLFFLGKALRWRYLLEPVLEISSLRLLPYVLIGYAGNVLLPFQAGEAGRGYLLSKHHEIGTAAALSGIALEKLLDFFALLLLLIWALIAMDAPSPLAEQLGLSLAGILTFAALCLIALLLEPKATAGIIDRALSCGPQNVASWLAPKLHDAIRGLMALRQTSLILKLVVTSLATWMLMLITLYLTINAVQLEVPLAVAILVLVLAAVGLALPTSPGFIGTLQAAFVLGMVPFGTEQEGAVAASLLYQFLTTLPPLALGLICLAFLKRGF</sequence>
<dbReference type="Proteomes" id="UP000315252">
    <property type="component" value="Unassembled WGS sequence"/>
</dbReference>
<keyword evidence="8" id="KW-1185">Reference proteome</keyword>
<reference evidence="7 8" key="1">
    <citation type="submission" date="2019-06" db="EMBL/GenBank/DDBJ databases">
        <title>Whole genome sequence for Rhodospirillaceae sp. R148.</title>
        <authorList>
            <person name="Wang G."/>
        </authorList>
    </citation>
    <scope>NUCLEOTIDE SEQUENCE [LARGE SCALE GENOMIC DNA]</scope>
    <source>
        <strain evidence="7 8">R148</strain>
    </source>
</reference>
<feature type="transmembrane region" description="Helical" evidence="6">
    <location>
        <begin position="154"/>
        <end position="171"/>
    </location>
</feature>
<comment type="caution">
    <text evidence="7">The sequence shown here is derived from an EMBL/GenBank/DDBJ whole genome shotgun (WGS) entry which is preliminary data.</text>
</comment>
<gene>
    <name evidence="7" type="ORF">FKG95_01710</name>
</gene>
<dbReference type="PANTHER" id="PTHR39087">
    <property type="entry name" value="UPF0104 MEMBRANE PROTEIN MJ1595"/>
    <property type="match status" value="1"/>
</dbReference>
<feature type="transmembrane region" description="Helical" evidence="6">
    <location>
        <begin position="35"/>
        <end position="53"/>
    </location>
</feature>
<dbReference type="RefSeq" id="WP_142894542.1">
    <property type="nucleotide sequence ID" value="NZ_ML660052.1"/>
</dbReference>
<keyword evidence="5 6" id="KW-0472">Membrane</keyword>
<feature type="transmembrane region" description="Helical" evidence="6">
    <location>
        <begin position="244"/>
        <end position="267"/>
    </location>
</feature>
<evidence type="ECO:0000313" key="7">
    <source>
        <dbReference type="EMBL" id="TQV83341.1"/>
    </source>
</evidence>
<comment type="subcellular location">
    <subcellularLocation>
        <location evidence="1">Cell membrane</location>
        <topology evidence="1">Multi-pass membrane protein</topology>
    </subcellularLocation>
</comment>
<evidence type="ECO:0000256" key="2">
    <source>
        <dbReference type="ARBA" id="ARBA00022475"/>
    </source>
</evidence>
<evidence type="ECO:0000256" key="3">
    <source>
        <dbReference type="ARBA" id="ARBA00022692"/>
    </source>
</evidence>
<evidence type="ECO:0000313" key="8">
    <source>
        <dbReference type="Proteomes" id="UP000315252"/>
    </source>
</evidence>
<keyword evidence="3 6" id="KW-0812">Transmembrane</keyword>
<dbReference type="Pfam" id="PF03706">
    <property type="entry name" value="LPG_synthase_TM"/>
    <property type="match status" value="1"/>
</dbReference>
<protein>
    <submittedName>
        <fullName evidence="7">Flippase-like domain-containing protein</fullName>
    </submittedName>
</protein>